<feature type="region of interest" description="Disordered" evidence="7">
    <location>
        <begin position="186"/>
        <end position="216"/>
    </location>
</feature>
<dbReference type="InterPro" id="IPR036430">
    <property type="entry name" value="RNase_T2-like_sf"/>
</dbReference>
<sequence length="216" mass="25060">RGAYHRDLKPENLLLDEEDPHLITGLEKYWPNLIGDNISFWKNQWDSHVACSEDRFDEFGYFSVALEVKKNVDILGYLDDAGIKPLPKVHKYSICHWMVLNCLSRRKRKRVFEEIFDNEWENHNHSFKPSCVLNTTTNPNPPAIESFAYGSSKQSLKENIGFDLEDDDEDVAEAARPSMANRGRWFVVEDEQNDDNDDDKDADIAQVYNVKSSDEE</sequence>
<evidence type="ECO:0000256" key="1">
    <source>
        <dbReference type="ARBA" id="ARBA00007469"/>
    </source>
</evidence>
<evidence type="ECO:0000256" key="7">
    <source>
        <dbReference type="SAM" id="MobiDB-lite"/>
    </source>
</evidence>
<dbReference type="SUPFAM" id="SSF55895">
    <property type="entry name" value="Ribonuclease Rh-like"/>
    <property type="match status" value="1"/>
</dbReference>
<dbReference type="GO" id="GO:0003723">
    <property type="term" value="F:RNA binding"/>
    <property type="evidence" value="ECO:0007669"/>
    <property type="project" value="InterPro"/>
</dbReference>
<dbReference type="OrthoDB" id="1898737at2759"/>
<gene>
    <name evidence="8" type="ORF">CMV_027121</name>
</gene>
<dbReference type="Pfam" id="PF00445">
    <property type="entry name" value="Ribonuclease_T2"/>
    <property type="match status" value="1"/>
</dbReference>
<organism evidence="8 9">
    <name type="scientific">Castanea mollissima</name>
    <name type="common">Chinese chestnut</name>
    <dbReference type="NCBI Taxonomy" id="60419"/>
    <lineage>
        <taxon>Eukaryota</taxon>
        <taxon>Viridiplantae</taxon>
        <taxon>Streptophyta</taxon>
        <taxon>Embryophyta</taxon>
        <taxon>Tracheophyta</taxon>
        <taxon>Spermatophyta</taxon>
        <taxon>Magnoliopsida</taxon>
        <taxon>eudicotyledons</taxon>
        <taxon>Gunneridae</taxon>
        <taxon>Pentapetalae</taxon>
        <taxon>rosids</taxon>
        <taxon>fabids</taxon>
        <taxon>Fagales</taxon>
        <taxon>Fagaceae</taxon>
        <taxon>Castanea</taxon>
    </lineage>
</organism>
<evidence type="ECO:0000256" key="3">
    <source>
        <dbReference type="ARBA" id="ARBA00022759"/>
    </source>
</evidence>
<dbReference type="GO" id="GO:0005576">
    <property type="term" value="C:extracellular region"/>
    <property type="evidence" value="ECO:0007669"/>
    <property type="project" value="TreeGrafter"/>
</dbReference>
<keyword evidence="3" id="KW-0255">Endonuclease</keyword>
<keyword evidence="5" id="KW-0456">Lyase</keyword>
<dbReference type="GO" id="GO:0016787">
    <property type="term" value="F:hydrolase activity"/>
    <property type="evidence" value="ECO:0007669"/>
    <property type="project" value="UniProtKB-KW"/>
</dbReference>
<dbReference type="GO" id="GO:0006401">
    <property type="term" value="P:RNA catabolic process"/>
    <property type="evidence" value="ECO:0007669"/>
    <property type="project" value="TreeGrafter"/>
</dbReference>
<feature type="compositionally biased region" description="Acidic residues" evidence="7">
    <location>
        <begin position="188"/>
        <end position="201"/>
    </location>
</feature>
<feature type="non-terminal residue" evidence="8">
    <location>
        <position position="1"/>
    </location>
</feature>
<keyword evidence="9" id="KW-1185">Reference proteome</keyword>
<dbReference type="PANTHER" id="PTHR11240:SF75">
    <property type="entry name" value="RIBONUCLEASE 3"/>
    <property type="match status" value="1"/>
</dbReference>
<comment type="caution">
    <text evidence="8">The sequence shown here is derived from an EMBL/GenBank/DDBJ whole genome shotgun (WGS) entry which is preliminary data.</text>
</comment>
<dbReference type="InterPro" id="IPR001568">
    <property type="entry name" value="RNase_T2-like"/>
</dbReference>
<dbReference type="Gene3D" id="3.90.730.10">
    <property type="entry name" value="Ribonuclease T2-like"/>
    <property type="match status" value="1"/>
</dbReference>
<evidence type="ECO:0000256" key="5">
    <source>
        <dbReference type="ARBA" id="ARBA00023239"/>
    </source>
</evidence>
<comment type="similarity">
    <text evidence="1 6">Belongs to the RNase T2 family.</text>
</comment>
<name>A0A8J4Q6Z7_9ROSI</name>
<keyword evidence="4" id="KW-0378">Hydrolase</keyword>
<evidence type="ECO:0000313" key="9">
    <source>
        <dbReference type="Proteomes" id="UP000737018"/>
    </source>
</evidence>
<protein>
    <submittedName>
        <fullName evidence="8">Uncharacterized protein</fullName>
    </submittedName>
</protein>
<evidence type="ECO:0000313" key="8">
    <source>
        <dbReference type="EMBL" id="KAF3946635.1"/>
    </source>
</evidence>
<evidence type="ECO:0000256" key="4">
    <source>
        <dbReference type="ARBA" id="ARBA00022801"/>
    </source>
</evidence>
<dbReference type="AlphaFoldDB" id="A0A8J4Q6Z7"/>
<keyword evidence="2" id="KW-0540">Nuclease</keyword>
<accession>A0A8J4Q6Z7</accession>
<dbReference type="GO" id="GO:0033897">
    <property type="term" value="F:ribonuclease T2 activity"/>
    <property type="evidence" value="ECO:0007669"/>
    <property type="project" value="InterPro"/>
</dbReference>
<dbReference type="PANTHER" id="PTHR11240">
    <property type="entry name" value="RIBONUCLEASE T2"/>
    <property type="match status" value="1"/>
</dbReference>
<proteinExistence type="inferred from homology"/>
<dbReference type="Proteomes" id="UP000737018">
    <property type="component" value="Unassembled WGS sequence"/>
</dbReference>
<evidence type="ECO:0000256" key="2">
    <source>
        <dbReference type="ARBA" id="ARBA00022722"/>
    </source>
</evidence>
<dbReference type="EMBL" id="JRKL02008840">
    <property type="protein sequence ID" value="KAF3946635.1"/>
    <property type="molecule type" value="Genomic_DNA"/>
</dbReference>
<reference evidence="8" key="1">
    <citation type="submission" date="2020-03" db="EMBL/GenBank/DDBJ databases">
        <title>Castanea mollissima Vanexum genome sequencing.</title>
        <authorList>
            <person name="Staton M."/>
        </authorList>
    </citation>
    <scope>NUCLEOTIDE SEQUENCE</scope>
    <source>
        <tissue evidence="8">Leaf</tissue>
    </source>
</reference>
<evidence type="ECO:0000256" key="6">
    <source>
        <dbReference type="RuleBase" id="RU004328"/>
    </source>
</evidence>